<dbReference type="KEGG" id="dpte:113788356"/>
<keyword evidence="2" id="KW-0328">Glycosyltransferase</keyword>
<dbReference type="Gene3D" id="3.40.50.2000">
    <property type="entry name" value="Glycogen Phosphorylase B"/>
    <property type="match status" value="2"/>
</dbReference>
<reference evidence="8" key="1">
    <citation type="submission" date="2025-08" db="UniProtKB">
        <authorList>
            <consortium name="RefSeq"/>
        </authorList>
    </citation>
    <scope>IDENTIFICATION</scope>
    <source>
        <strain evidence="8">Airmid</strain>
    </source>
</reference>
<sequence length="1376" mass="158327">MHEVIELLNQTSLHSNSCQSKKLMDDSNGVIRFNLCFDLMNAILDSNEGYICSYLDDLAKNVNISVLSDYLASIKTCLFPNLLAIEHFKVLVIALHILLFFDLDRALQLNPYNIYLKHIYNKNVVHEEIDYSQSLDVILKKNCWQNLELDPRIFAVNNYINIDLQVLLIYTYSSGRLNMLMLQVIRSLVKFCSSTDEVHKQYFEQVQKICSESSSNKNLSERKLKNFPVYNQIINLKRAYSYAVERVIDESKFEWYRSMLIESEPNTIVDTLEDLRKDLWFNEVLPFANDSKEKVVSLLTPMLGHPSVQVREYAVNIFTYLNNRHNWEYQAPLFVTATPLVDEQSCVKQSSYSLASIDENADEVLFDENDKIKLIYNKLKQEYNGVLPIQGRTIVLAPKVKHKIYAEVNVDYYNATYLANGEIAKRGNFRELSNSVCKIKSSGIDGLFFDSCMERNTGLPTENDSFERESASPYVIICRKTPASILGGSKEFEELSLEAKKNDLKLFIEAPIRISSTHSHRIYSSSILKTVDSHGLTKIVTGTPGKYIKHHETAMLNFRDSQVWRQYIDDIIHWIDKFDIDGVRIENAIHFPVYFPMNLHELKRREPDYQMSYSDEEIFKGSVIKKVVQEDDIIRGIYDTKYFHKFYAHPIYVYLTKELWSVKNDLYIFADCGILNNDDYDKVSCLARSGLIPFSMNTATILPKKINNDYDNVSLAEKAIEKNNIDVLICDKLKLSRLNQLIATPLLLMLQPYESKVFGLKFLQSSPFSEACELALYLSDIQHIKELSWRCQYDNASTNNASVSTDSMQLLSTPVPQHYIENTLLTYINELENKQAIGDLIFLTTEYGRYCTVGGLGVMLDDLCTTLTNIHGFNLKVLLPYYTVNTKNERNYLDQYEMTYLKDVSVVLNGKTYFFKLYESLCNGVTVLLVYNEEIFPCVYPSNSDTEQVLFLSAIGKVFLQVLIDIDCIPRIIICNDWPTGLVPAYGKFDFFGPTFKNTKFCHICHNLDKNYEGRIYVSNNFAYEEIHGLPRDIVMDPYWDDSIINPSRAALLCTDNWCTVSPGYRDELLGLVPNVEPSPLAPLLKLFKTPFATCNGIPIEARKNQLKSLSMTREETKRFLQMKYFNMTDPNLKIPIFSFIGRITEQKGVLMILECTEKMINRYNNQIQIIIGGKVNWNDPYSVACANLMLYLREKYPSSFYAEPEHFFTDGKAVNLGSDFALMPSLFEPGGIVQHEFFIAGTPVICYNTGGLSCTVSEFCEQDLSGNGLVFKNYTNSEFMAAWQRALNIYENVYFMEAIRKNAENSVISCESCAYEWAKEFHRICDMLFVAPNEKRKLEDELSEINLTDKIKEINENIVPNYLTEFAAGDEYGKY</sequence>
<feature type="domain" description="Starch synthase catalytic" evidence="6">
    <location>
        <begin position="841"/>
        <end position="1070"/>
    </location>
</feature>
<dbReference type="Proteomes" id="UP000515146">
    <property type="component" value="Unplaced"/>
</dbReference>
<dbReference type="Pfam" id="PF00534">
    <property type="entry name" value="Glycos_transf_1"/>
    <property type="match status" value="1"/>
</dbReference>
<dbReference type="GO" id="GO:0016757">
    <property type="term" value="F:glycosyltransferase activity"/>
    <property type="evidence" value="ECO:0007669"/>
    <property type="project" value="UniProtKB-KW"/>
</dbReference>
<accession>A0A6P6XP17</accession>
<keyword evidence="4" id="KW-0934">Plastid</keyword>
<dbReference type="Pfam" id="PF08323">
    <property type="entry name" value="Glyco_transf_5"/>
    <property type="match status" value="1"/>
</dbReference>
<dbReference type="InParanoid" id="A0A6P6XP17"/>
<evidence type="ECO:0000256" key="3">
    <source>
        <dbReference type="ARBA" id="ARBA00022679"/>
    </source>
</evidence>
<dbReference type="InterPro" id="IPR001296">
    <property type="entry name" value="Glyco_trans_1"/>
</dbReference>
<dbReference type="SUPFAM" id="SSF53756">
    <property type="entry name" value="UDP-Glycosyltransferase/glycogen phosphorylase"/>
    <property type="match status" value="1"/>
</dbReference>
<evidence type="ECO:0000313" key="7">
    <source>
        <dbReference type="Proteomes" id="UP000515146"/>
    </source>
</evidence>
<evidence type="ECO:0000313" key="8">
    <source>
        <dbReference type="RefSeq" id="XP_027193619.1"/>
    </source>
</evidence>
<gene>
    <name evidence="8" type="primary">LOC113788356</name>
</gene>
<feature type="domain" description="Glycosyl transferase family 1" evidence="5">
    <location>
        <begin position="1132"/>
        <end position="1291"/>
    </location>
</feature>
<dbReference type="PANTHER" id="PTHR45825:SF11">
    <property type="entry name" value="ALPHA AMYLASE DOMAIN-CONTAINING PROTEIN"/>
    <property type="match status" value="1"/>
</dbReference>
<evidence type="ECO:0000256" key="1">
    <source>
        <dbReference type="ARBA" id="ARBA00004602"/>
    </source>
</evidence>
<dbReference type="Gene3D" id="3.20.20.80">
    <property type="entry name" value="Glycosidases"/>
    <property type="match status" value="1"/>
</dbReference>
<proteinExistence type="predicted"/>
<evidence type="ECO:0000256" key="2">
    <source>
        <dbReference type="ARBA" id="ARBA00022676"/>
    </source>
</evidence>
<name>A0A6P6XP17_DERPT</name>
<evidence type="ECO:0000259" key="6">
    <source>
        <dbReference type="Pfam" id="PF08323"/>
    </source>
</evidence>
<dbReference type="OrthoDB" id="8299684at2759"/>
<dbReference type="InterPro" id="IPR017853">
    <property type="entry name" value="GH"/>
</dbReference>
<dbReference type="PANTHER" id="PTHR45825">
    <property type="entry name" value="GRANULE-BOUND STARCH SYNTHASE 1, CHLOROPLASTIC/AMYLOPLASTIC"/>
    <property type="match status" value="1"/>
</dbReference>
<comment type="subcellular location">
    <subcellularLocation>
        <location evidence="1">Plastid</location>
        <location evidence="1">Amyloplast</location>
    </subcellularLocation>
</comment>
<dbReference type="RefSeq" id="XP_027193619.1">
    <property type="nucleotide sequence ID" value="XM_027337818.1"/>
</dbReference>
<evidence type="ECO:0000259" key="5">
    <source>
        <dbReference type="Pfam" id="PF00534"/>
    </source>
</evidence>
<dbReference type="InterPro" id="IPR013534">
    <property type="entry name" value="Starch_synth_cat_dom"/>
</dbReference>
<keyword evidence="4" id="KW-0035">Amyloplast</keyword>
<dbReference type="SUPFAM" id="SSF51445">
    <property type="entry name" value="(Trans)glycosidases"/>
    <property type="match status" value="1"/>
</dbReference>
<protein>
    <submittedName>
        <fullName evidence="8">Uncharacterized protein LOC113788356</fullName>
    </submittedName>
</protein>
<organism evidence="7 8">
    <name type="scientific">Dermatophagoides pteronyssinus</name>
    <name type="common">European house dust mite</name>
    <dbReference type="NCBI Taxonomy" id="6956"/>
    <lineage>
        <taxon>Eukaryota</taxon>
        <taxon>Metazoa</taxon>
        <taxon>Ecdysozoa</taxon>
        <taxon>Arthropoda</taxon>
        <taxon>Chelicerata</taxon>
        <taxon>Arachnida</taxon>
        <taxon>Acari</taxon>
        <taxon>Acariformes</taxon>
        <taxon>Sarcoptiformes</taxon>
        <taxon>Astigmata</taxon>
        <taxon>Psoroptidia</taxon>
        <taxon>Analgoidea</taxon>
        <taxon>Pyroglyphidae</taxon>
        <taxon>Dermatophagoidinae</taxon>
        <taxon>Dermatophagoides</taxon>
    </lineage>
</organism>
<keyword evidence="7" id="KW-1185">Reference proteome</keyword>
<keyword evidence="3" id="KW-0808">Transferase</keyword>
<evidence type="ECO:0000256" key="4">
    <source>
        <dbReference type="ARBA" id="ARBA00023234"/>
    </source>
</evidence>